<feature type="domain" description="RES" evidence="1">
    <location>
        <begin position="13"/>
        <end position="140"/>
    </location>
</feature>
<proteinExistence type="predicted"/>
<protein>
    <submittedName>
        <fullName evidence="2">RES family NAD+ phosphorylase</fullName>
    </submittedName>
</protein>
<sequence length="152" mass="16814">MTIYRIARTEFCDVSGEGAKIYGGRWNRQGFAALYGSSSVSSALLERLTVDSELFSSERYVLYSVMELDCPDAMVKKYSASDLPEGWDAIPHGIVSEEFGSQLLTSGLLCFGVPSVVDKSSLNFIINPMSRDFDKIDARILPLSLDQRIVRG</sequence>
<organism evidence="2 3">
    <name type="scientific">Imperialibacter roseus</name>
    <dbReference type="NCBI Taxonomy" id="1324217"/>
    <lineage>
        <taxon>Bacteria</taxon>
        <taxon>Pseudomonadati</taxon>
        <taxon>Bacteroidota</taxon>
        <taxon>Cytophagia</taxon>
        <taxon>Cytophagales</taxon>
        <taxon>Flammeovirgaceae</taxon>
        <taxon>Imperialibacter</taxon>
    </lineage>
</organism>
<dbReference type="RefSeq" id="WP_317491102.1">
    <property type="nucleotide sequence ID" value="NZ_CP136051.1"/>
</dbReference>
<accession>A0ABZ0ITV2</accession>
<reference evidence="2 3" key="1">
    <citation type="journal article" date="2023" name="Microbiol. Resour. Announc.">
        <title>Complete Genome Sequence of Imperialibacter roseus strain P4T.</title>
        <authorList>
            <person name="Tizabi D.R."/>
            <person name="Bachvaroff T."/>
            <person name="Hill R.T."/>
        </authorList>
    </citation>
    <scope>NUCLEOTIDE SEQUENCE [LARGE SCALE GENOMIC DNA]</scope>
    <source>
        <strain evidence="2 3">P4T</strain>
    </source>
</reference>
<evidence type="ECO:0000313" key="3">
    <source>
        <dbReference type="Proteomes" id="UP001302349"/>
    </source>
</evidence>
<dbReference type="SMART" id="SM00953">
    <property type="entry name" value="RES"/>
    <property type="match status" value="1"/>
</dbReference>
<keyword evidence="3" id="KW-1185">Reference proteome</keyword>
<dbReference type="Pfam" id="PF08808">
    <property type="entry name" value="RES"/>
    <property type="match status" value="1"/>
</dbReference>
<evidence type="ECO:0000313" key="2">
    <source>
        <dbReference type="EMBL" id="WOK08462.1"/>
    </source>
</evidence>
<evidence type="ECO:0000259" key="1">
    <source>
        <dbReference type="SMART" id="SM00953"/>
    </source>
</evidence>
<dbReference type="Proteomes" id="UP001302349">
    <property type="component" value="Chromosome"/>
</dbReference>
<gene>
    <name evidence="2" type="ORF">RT717_07400</name>
</gene>
<dbReference type="EMBL" id="CP136051">
    <property type="protein sequence ID" value="WOK08462.1"/>
    <property type="molecule type" value="Genomic_DNA"/>
</dbReference>
<dbReference type="InterPro" id="IPR014914">
    <property type="entry name" value="RES_dom"/>
</dbReference>
<name>A0ABZ0ITV2_9BACT</name>